<keyword evidence="4" id="KW-0406">Ion transport</keyword>
<dbReference type="InterPro" id="IPR000531">
    <property type="entry name" value="Beta-barrel_TonB"/>
</dbReference>
<reference evidence="9 10" key="1">
    <citation type="submission" date="2021-07" db="EMBL/GenBank/DDBJ databases">
        <title>Stakelama flava sp. nov., a novel endophytic bacterium isolated from branch of Kandelia candel.</title>
        <authorList>
            <person name="Tuo L."/>
        </authorList>
    </citation>
    <scope>NUCLEOTIDE SEQUENCE [LARGE SCALE GENOMIC DNA]</scope>
    <source>
        <strain evidence="9 10">CBK3Z-3</strain>
    </source>
</reference>
<evidence type="ECO:0000313" key="9">
    <source>
        <dbReference type="EMBL" id="MBW4331629.1"/>
    </source>
</evidence>
<evidence type="ECO:0000256" key="6">
    <source>
        <dbReference type="RuleBase" id="RU003357"/>
    </source>
</evidence>
<evidence type="ECO:0000256" key="1">
    <source>
        <dbReference type="ARBA" id="ARBA00022496"/>
    </source>
</evidence>
<accession>A0ABS6XN53</accession>
<comment type="similarity">
    <text evidence="5 6">Belongs to the TonB-dependent receptor family.</text>
</comment>
<keyword evidence="5" id="KW-0812">Transmembrane</keyword>
<keyword evidence="3" id="KW-0408">Iron</keyword>
<evidence type="ECO:0000256" key="2">
    <source>
        <dbReference type="ARBA" id="ARBA00022729"/>
    </source>
</evidence>
<evidence type="ECO:0000259" key="8">
    <source>
        <dbReference type="Pfam" id="PF07715"/>
    </source>
</evidence>
<dbReference type="Pfam" id="PF07715">
    <property type="entry name" value="Plug"/>
    <property type="match status" value="1"/>
</dbReference>
<evidence type="ECO:0000256" key="5">
    <source>
        <dbReference type="PROSITE-ProRule" id="PRU01360"/>
    </source>
</evidence>
<evidence type="ECO:0000256" key="4">
    <source>
        <dbReference type="ARBA" id="ARBA00023065"/>
    </source>
</evidence>
<dbReference type="PANTHER" id="PTHR32552:SF89">
    <property type="entry name" value="CATECHOLATE SIDEROPHORE RECEPTOR FIU"/>
    <property type="match status" value="1"/>
</dbReference>
<keyword evidence="5" id="KW-0998">Cell outer membrane</keyword>
<evidence type="ECO:0000313" key="10">
    <source>
        <dbReference type="Proteomes" id="UP001197214"/>
    </source>
</evidence>
<feature type="domain" description="TonB-dependent receptor plug" evidence="8">
    <location>
        <begin position="55"/>
        <end position="164"/>
    </location>
</feature>
<gene>
    <name evidence="9" type="ORF">KY084_12190</name>
</gene>
<comment type="subcellular location">
    <subcellularLocation>
        <location evidence="5">Cell outer membrane</location>
        <topology evidence="5">Multi-pass membrane protein</topology>
    </subcellularLocation>
</comment>
<dbReference type="InterPro" id="IPR039426">
    <property type="entry name" value="TonB-dep_rcpt-like"/>
</dbReference>
<keyword evidence="5" id="KW-1134">Transmembrane beta strand</keyword>
<keyword evidence="2" id="KW-0732">Signal</keyword>
<keyword evidence="6" id="KW-0798">TonB box</keyword>
<dbReference type="Pfam" id="PF00593">
    <property type="entry name" value="TonB_dep_Rec_b-barrel"/>
    <property type="match status" value="1"/>
</dbReference>
<feature type="domain" description="TonB-dependent receptor-like beta-barrel" evidence="7">
    <location>
        <begin position="267"/>
        <end position="727"/>
    </location>
</feature>
<name>A0ABS6XN53_9SPHN</name>
<dbReference type="InterPro" id="IPR012910">
    <property type="entry name" value="Plug_dom"/>
</dbReference>
<proteinExistence type="inferred from homology"/>
<evidence type="ECO:0000256" key="3">
    <source>
        <dbReference type="ARBA" id="ARBA00023004"/>
    </source>
</evidence>
<keyword evidence="9" id="KW-0675">Receptor</keyword>
<protein>
    <submittedName>
        <fullName evidence="9">TonB-dependent receptor</fullName>
    </submittedName>
</protein>
<dbReference type="Proteomes" id="UP001197214">
    <property type="component" value="Unassembled WGS sequence"/>
</dbReference>
<keyword evidence="5 6" id="KW-0472">Membrane</keyword>
<keyword evidence="10" id="KW-1185">Reference proteome</keyword>
<evidence type="ECO:0000259" key="7">
    <source>
        <dbReference type="Pfam" id="PF00593"/>
    </source>
</evidence>
<dbReference type="RefSeq" id="WP_219238749.1">
    <property type="nucleotide sequence ID" value="NZ_JAHWZX010000011.1"/>
</dbReference>
<organism evidence="9 10">
    <name type="scientific">Stakelama flava</name>
    <dbReference type="NCBI Taxonomy" id="2860338"/>
    <lineage>
        <taxon>Bacteria</taxon>
        <taxon>Pseudomonadati</taxon>
        <taxon>Pseudomonadota</taxon>
        <taxon>Alphaproteobacteria</taxon>
        <taxon>Sphingomonadales</taxon>
        <taxon>Sphingomonadaceae</taxon>
        <taxon>Stakelama</taxon>
    </lineage>
</organism>
<sequence>MTIACASAMPAHAGTVDGTPADDTAAANAATAQGAAKAKADPQVQDIVVIGQGQTRQVQGLTQEDIAVAPPGTSPLKVLDKLPSVNFQSATPFGSNEWSTRISVRGFTQNQLGFTLDGVPLGDMSYANFNGLHISRAIISDNIARTELSQGAGALSTASTSNLGGAIQFYSREPSDTLGGDMSATYGSNDAFRVFGRIDTGDLGGGLKAYVSGAFSDTPKWKGKGAQHQYQVNTKIQAPIGTEGSFAFFVNYSYLADDDYVDMWPNLLERKGYDWDYLRYDWDTASAIADNYQENGVYVDDYDGYGTLTGDDAYYDGYGLRSDVLMGANFEYTIDDKLTIKLTPYYHHNRGIGTWWTFYTPTPGGANLSVRGTEYWIKRSGITGSLAYDLFAGNTVEVGGWYEHNDYEQARDYFGLEDTDHSSISAREWPKNPFAYDYDYNFDINTYQYYVQDTWDVTNQLKVTAGWKGSEVDIDQSYDPAHTPDLATWGTSGSLEAKDMFLPQVGVNYRPTDALEFFASYAENMRAFTTTPFITSPTQFAQLKASGLKPETSWTAEGGVRAHLPKFDGSLAVYHVKFDNRLFAVSPCTAIQSCPAVLSNVGSVTTNGVEATGTYRPVRFLSLYASYSYTHAEYDDDVLNGAGEVAVATAGKAVVNQPRHLANAEIAYDNGTYFGRVHFNYQSKRYATYENDLAFDGRGLVDVSLGYRFNQPGLLDGTELQLNVTNVTDKEYVATIGETGGNLTSYSEGDYQYFLVGPPRQWFVTLKKSF</sequence>
<keyword evidence="5" id="KW-0813">Transport</keyword>
<keyword evidence="1" id="KW-0410">Iron transport</keyword>
<dbReference type="EMBL" id="JAHWZX010000011">
    <property type="protein sequence ID" value="MBW4331629.1"/>
    <property type="molecule type" value="Genomic_DNA"/>
</dbReference>
<dbReference type="PANTHER" id="PTHR32552">
    <property type="entry name" value="FERRICHROME IRON RECEPTOR-RELATED"/>
    <property type="match status" value="1"/>
</dbReference>
<comment type="caution">
    <text evidence="9">The sequence shown here is derived from an EMBL/GenBank/DDBJ whole genome shotgun (WGS) entry which is preliminary data.</text>
</comment>
<dbReference type="PROSITE" id="PS52016">
    <property type="entry name" value="TONB_DEPENDENT_REC_3"/>
    <property type="match status" value="1"/>
</dbReference>